<dbReference type="CDD" id="cd01106">
    <property type="entry name" value="HTH_TipAL-Mta"/>
    <property type="match status" value="1"/>
</dbReference>
<evidence type="ECO:0000259" key="5">
    <source>
        <dbReference type="PROSITE" id="PS50937"/>
    </source>
</evidence>
<dbReference type="PANTHER" id="PTHR30204:SF90">
    <property type="entry name" value="HTH-TYPE TRANSCRIPTIONAL ACTIVATOR MTA"/>
    <property type="match status" value="1"/>
</dbReference>
<evidence type="ECO:0000313" key="7">
    <source>
        <dbReference type="Proteomes" id="UP000052258"/>
    </source>
</evidence>
<evidence type="ECO:0000256" key="1">
    <source>
        <dbReference type="ARBA" id="ARBA00023015"/>
    </source>
</evidence>
<dbReference type="InterPro" id="IPR000551">
    <property type="entry name" value="MerR-type_HTH_dom"/>
</dbReference>
<dbReference type="OrthoDB" id="9814833at2"/>
<dbReference type="InterPro" id="IPR009061">
    <property type="entry name" value="DNA-bd_dom_put_sf"/>
</dbReference>
<organism evidence="6 7">
    <name type="scientific">Listeria fleischmannii 1991</name>
    <dbReference type="NCBI Taxonomy" id="1430899"/>
    <lineage>
        <taxon>Bacteria</taxon>
        <taxon>Bacillati</taxon>
        <taxon>Bacillota</taxon>
        <taxon>Bacilli</taxon>
        <taxon>Bacillales</taxon>
        <taxon>Listeriaceae</taxon>
        <taxon>Listeria</taxon>
    </lineage>
</organism>
<dbReference type="InterPro" id="IPR047057">
    <property type="entry name" value="MerR_fam"/>
</dbReference>
<dbReference type="SUPFAM" id="SSF89082">
    <property type="entry name" value="Antibiotic binding domain of TipA-like multidrug resistance regulators"/>
    <property type="match status" value="1"/>
</dbReference>
<dbReference type="GO" id="GO:0003677">
    <property type="term" value="F:DNA binding"/>
    <property type="evidence" value="ECO:0007669"/>
    <property type="project" value="UniProtKB-KW"/>
</dbReference>
<dbReference type="RefSeq" id="WP_007477901.1">
    <property type="nucleotide sequence ID" value="NZ_KQ130621.1"/>
</dbReference>
<reference evidence="6 7" key="1">
    <citation type="journal article" date="2015" name="Genome Biol. Evol.">
        <title>Comparative Genomics of Listeria Sensu Lato: Genus-Wide Differences in Evolutionary Dynamics and the Progressive Gain of Complex, Potentially Pathogenicity-Related Traits through Lateral Gene Transfer.</title>
        <authorList>
            <person name="Chiara M."/>
            <person name="Caruso M."/>
            <person name="D'Erchia A.M."/>
            <person name="Manzari C."/>
            <person name="Fraccalvieri R."/>
            <person name="Goffredo E."/>
            <person name="Latorre L."/>
            <person name="Miccolupo A."/>
            <person name="Padalino I."/>
            <person name="Santagada G."/>
            <person name="Chiocco D."/>
            <person name="Pesole G."/>
            <person name="Horner D.S."/>
            <person name="Parisi A."/>
        </authorList>
    </citation>
    <scope>NUCLEOTIDE SEQUENCE [LARGE SCALE GENOMIC DNA]</scope>
    <source>
        <strain evidence="6 7">1991</strain>
    </source>
</reference>
<keyword evidence="1" id="KW-0805">Transcription regulation</keyword>
<dbReference type="Pfam" id="PF07739">
    <property type="entry name" value="TipAS"/>
    <property type="match status" value="1"/>
</dbReference>
<keyword evidence="4" id="KW-0804">Transcription</keyword>
<comment type="caution">
    <text evidence="6">The sequence shown here is derived from an EMBL/GenBank/DDBJ whole genome shotgun (WGS) entry which is preliminary data.</text>
</comment>
<sequence length="247" mass="28711">MEYTIQKVAKLAGVSARTLRYYDEIGLLKPARLTSSGYRIYGQAELDLLQQILFYREMDLALPEIKSLVANPNFQPKEALKSHHKELLRKKERLDVLIRNVENTLSSMEGMKKMTDKEKFEGFKKELVDENERKYGTEIREKYGDKKIDESNAKMMKLSEEDFAKMEALNNALFELLERAKTEDHLQAEIYEAHKKWLSYSWPSYSKEAHAGLVNMYVDDSRFTAYYDERGGEGTAKRLRDAVIASI</sequence>
<proteinExistence type="predicted"/>
<evidence type="ECO:0000256" key="2">
    <source>
        <dbReference type="ARBA" id="ARBA00023125"/>
    </source>
</evidence>
<keyword evidence="3" id="KW-0010">Activator</keyword>
<protein>
    <submittedName>
        <fullName evidence="6">HTH-type transcriptional regulator skgA</fullName>
    </submittedName>
</protein>
<evidence type="ECO:0000256" key="4">
    <source>
        <dbReference type="ARBA" id="ARBA00023163"/>
    </source>
</evidence>
<gene>
    <name evidence="6" type="ORF">X560_2415</name>
</gene>
<dbReference type="Pfam" id="PF13411">
    <property type="entry name" value="MerR_1"/>
    <property type="match status" value="1"/>
</dbReference>
<dbReference type="AlphaFoldDB" id="A0A0J8G699"/>
<keyword evidence="2" id="KW-0238">DNA-binding</keyword>
<dbReference type="SUPFAM" id="SSF46955">
    <property type="entry name" value="Putative DNA-binding domain"/>
    <property type="match status" value="1"/>
</dbReference>
<dbReference type="PATRIC" id="fig|1430899.3.peg.2466"/>
<name>A0A0J8G699_9LIST</name>
<dbReference type="Gene3D" id="1.10.490.50">
    <property type="entry name" value="Antibiotic binding domain of TipA-like multidrug resistance regulators"/>
    <property type="match status" value="1"/>
</dbReference>
<dbReference type="InterPro" id="IPR012925">
    <property type="entry name" value="TipAS_dom"/>
</dbReference>
<dbReference type="GO" id="GO:0003700">
    <property type="term" value="F:DNA-binding transcription factor activity"/>
    <property type="evidence" value="ECO:0007669"/>
    <property type="project" value="InterPro"/>
</dbReference>
<dbReference type="PROSITE" id="PS50937">
    <property type="entry name" value="HTH_MERR_2"/>
    <property type="match status" value="1"/>
</dbReference>
<feature type="domain" description="HTH merR-type" evidence="5">
    <location>
        <begin position="1"/>
        <end position="71"/>
    </location>
</feature>
<dbReference type="PANTHER" id="PTHR30204">
    <property type="entry name" value="REDOX-CYCLING DRUG-SENSING TRANSCRIPTIONAL ACTIVATOR SOXR"/>
    <property type="match status" value="1"/>
</dbReference>
<dbReference type="PRINTS" id="PR00040">
    <property type="entry name" value="HTHMERR"/>
</dbReference>
<dbReference type="InterPro" id="IPR036244">
    <property type="entry name" value="TipA-like_antibiotic-bd"/>
</dbReference>
<evidence type="ECO:0000256" key="3">
    <source>
        <dbReference type="ARBA" id="ARBA00023159"/>
    </source>
</evidence>
<evidence type="ECO:0000313" key="6">
    <source>
        <dbReference type="EMBL" id="KMT58082.1"/>
    </source>
</evidence>
<accession>A0A0J8G699</accession>
<dbReference type="Proteomes" id="UP000052258">
    <property type="component" value="Unassembled WGS sequence"/>
</dbReference>
<dbReference type="SMART" id="SM00422">
    <property type="entry name" value="HTH_MERR"/>
    <property type="match status" value="1"/>
</dbReference>
<dbReference type="EMBL" id="AZHO01000034">
    <property type="protein sequence ID" value="KMT58082.1"/>
    <property type="molecule type" value="Genomic_DNA"/>
</dbReference>
<dbReference type="Gene3D" id="1.10.1660.10">
    <property type="match status" value="1"/>
</dbReference>
<keyword evidence="7" id="KW-1185">Reference proteome</keyword>